<evidence type="ECO:0000256" key="2">
    <source>
        <dbReference type="SAM" id="SignalP"/>
    </source>
</evidence>
<dbReference type="RefSeq" id="WP_254154389.1">
    <property type="nucleotide sequence ID" value="NZ_JAHESD010000031.1"/>
</dbReference>
<feature type="signal peptide" evidence="2">
    <location>
        <begin position="1"/>
        <end position="21"/>
    </location>
</feature>
<name>A0ABS5VSM1_9BACT</name>
<protein>
    <recommendedName>
        <fullName evidence="5">DUF4890 domain-containing protein</fullName>
    </recommendedName>
</protein>
<comment type="caution">
    <text evidence="3">The sequence shown here is derived from an EMBL/GenBank/DDBJ whole genome shotgun (WGS) entry which is preliminary data.</text>
</comment>
<keyword evidence="2" id="KW-0732">Signal</keyword>
<evidence type="ECO:0008006" key="5">
    <source>
        <dbReference type="Google" id="ProtNLM"/>
    </source>
</evidence>
<organism evidence="3 4">
    <name type="scientific">Chryseosolibacter indicus</name>
    <dbReference type="NCBI Taxonomy" id="2782351"/>
    <lineage>
        <taxon>Bacteria</taxon>
        <taxon>Pseudomonadati</taxon>
        <taxon>Bacteroidota</taxon>
        <taxon>Cytophagia</taxon>
        <taxon>Cytophagales</taxon>
        <taxon>Chryseotaleaceae</taxon>
        <taxon>Chryseosolibacter</taxon>
    </lineage>
</organism>
<reference evidence="3 4" key="1">
    <citation type="submission" date="2021-05" db="EMBL/GenBank/DDBJ databases">
        <title>A Polyphasic approach of four new species of the genus Ohtaekwangia: Ohtaekwangia histidinii sp. nov., Ohtaekwangia cretensis sp. nov., Ohtaekwangia indiensis sp. nov., Ohtaekwangia reichenbachii sp. nov. from diverse environment.</title>
        <authorList>
            <person name="Octaviana S."/>
        </authorList>
    </citation>
    <scope>NUCLEOTIDE SEQUENCE [LARGE SCALE GENOMIC DNA]</scope>
    <source>
        <strain evidence="3 4">PWU20</strain>
    </source>
</reference>
<gene>
    <name evidence="3" type="ORF">KK060_14125</name>
</gene>
<sequence>MTAKKLFIIATLCVTAFVVQAQNRMTEEQRQEMRERYEQYKTALNLTEAQQSQVEAINRSFFEGLAALRASPDSRLSKYKKYKSLRDEKDGRMKEVLDDEQYKKYQDFQKEMKEEFKENRRRNH</sequence>
<keyword evidence="1" id="KW-0175">Coiled coil</keyword>
<dbReference type="Proteomes" id="UP000772618">
    <property type="component" value="Unassembled WGS sequence"/>
</dbReference>
<feature type="coiled-coil region" evidence="1">
    <location>
        <begin position="23"/>
        <end position="50"/>
    </location>
</feature>
<dbReference type="EMBL" id="JAHESD010000031">
    <property type="protein sequence ID" value="MBT1704427.1"/>
    <property type="molecule type" value="Genomic_DNA"/>
</dbReference>
<evidence type="ECO:0000313" key="3">
    <source>
        <dbReference type="EMBL" id="MBT1704427.1"/>
    </source>
</evidence>
<evidence type="ECO:0000313" key="4">
    <source>
        <dbReference type="Proteomes" id="UP000772618"/>
    </source>
</evidence>
<feature type="chain" id="PRO_5046820256" description="DUF4890 domain-containing protein" evidence="2">
    <location>
        <begin position="22"/>
        <end position="124"/>
    </location>
</feature>
<evidence type="ECO:0000256" key="1">
    <source>
        <dbReference type="SAM" id="Coils"/>
    </source>
</evidence>
<accession>A0ABS5VSM1</accession>
<keyword evidence="4" id="KW-1185">Reference proteome</keyword>
<proteinExistence type="predicted"/>